<keyword evidence="2" id="KW-1185">Reference proteome</keyword>
<dbReference type="EMBL" id="JAKOGG010000002">
    <property type="protein sequence ID" value="MCS4555665.1"/>
    <property type="molecule type" value="Genomic_DNA"/>
</dbReference>
<gene>
    <name evidence="1" type="ORF">L9G74_04385</name>
</gene>
<proteinExistence type="predicted"/>
<accession>A0ABT2FH63</accession>
<organism evidence="1 2">
    <name type="scientific">Shewanella electrica</name>
    <dbReference type="NCBI Taxonomy" id="515560"/>
    <lineage>
        <taxon>Bacteria</taxon>
        <taxon>Pseudomonadati</taxon>
        <taxon>Pseudomonadota</taxon>
        <taxon>Gammaproteobacteria</taxon>
        <taxon>Alteromonadales</taxon>
        <taxon>Shewanellaceae</taxon>
        <taxon>Shewanella</taxon>
    </lineage>
</organism>
<evidence type="ECO:0000313" key="1">
    <source>
        <dbReference type="EMBL" id="MCS4555665.1"/>
    </source>
</evidence>
<dbReference type="RefSeq" id="WP_238895057.1">
    <property type="nucleotide sequence ID" value="NZ_JAKOGG010000002.1"/>
</dbReference>
<name>A0ABT2FH63_9GAMM</name>
<evidence type="ECO:0000313" key="2">
    <source>
        <dbReference type="Proteomes" id="UP001201549"/>
    </source>
</evidence>
<comment type="caution">
    <text evidence="1">The sequence shown here is derived from an EMBL/GenBank/DDBJ whole genome shotgun (WGS) entry which is preliminary data.</text>
</comment>
<reference evidence="2" key="1">
    <citation type="submission" date="2023-07" db="EMBL/GenBank/DDBJ databases">
        <title>Shewanella mangrovi sp. nov., an acetaldehyde- degrading bacterium isolated from mangrove sediment.</title>
        <authorList>
            <person name="Liu Y."/>
        </authorList>
    </citation>
    <scope>NUCLEOTIDE SEQUENCE [LARGE SCALE GENOMIC DNA]</scope>
    <source>
        <strain evidence="2">C32</strain>
    </source>
</reference>
<dbReference type="Proteomes" id="UP001201549">
    <property type="component" value="Unassembled WGS sequence"/>
</dbReference>
<protein>
    <submittedName>
        <fullName evidence="1">Uncharacterized protein</fullName>
    </submittedName>
</protein>
<sequence>MKPTNPEDELAQGRMALWLTPEDIAFLSNEWRKIPDNVSDDTKDRWARIAFRASSALHKAGIQLDAEFPEQDEKYRL</sequence>